<dbReference type="GO" id="GO:0051539">
    <property type="term" value="F:4 iron, 4 sulfur cluster binding"/>
    <property type="evidence" value="ECO:0007669"/>
    <property type="project" value="UniProtKB-KW"/>
</dbReference>
<evidence type="ECO:0000256" key="5">
    <source>
        <dbReference type="ARBA" id="ARBA00022485"/>
    </source>
</evidence>
<evidence type="ECO:0000256" key="7">
    <source>
        <dbReference type="ARBA" id="ARBA00022763"/>
    </source>
</evidence>
<gene>
    <name evidence="13" type="ORF">ACETAC_09370</name>
</gene>
<keyword evidence="8" id="KW-0378">Hydrolase</keyword>
<dbReference type="Proteomes" id="UP000671913">
    <property type="component" value="Chromosome"/>
</dbReference>
<dbReference type="InterPro" id="IPR005273">
    <property type="entry name" value="Ura-DNA_glyco_family4"/>
</dbReference>
<dbReference type="CDD" id="cd10030">
    <property type="entry name" value="UDG-F4_TTUDGA_SPO1dp_like"/>
    <property type="match status" value="1"/>
</dbReference>
<dbReference type="SMART" id="SM00986">
    <property type="entry name" value="UDG"/>
    <property type="match status" value="1"/>
</dbReference>
<organism evidence="13 14">
    <name type="scientific">Aceticella autotrophica</name>
    <dbReference type="NCBI Taxonomy" id="2755338"/>
    <lineage>
        <taxon>Bacteria</taxon>
        <taxon>Bacillati</taxon>
        <taxon>Bacillota</taxon>
        <taxon>Clostridia</taxon>
        <taxon>Thermoanaerobacterales</taxon>
        <taxon>Thermoanaerobacteraceae</taxon>
        <taxon>Aceticella</taxon>
    </lineage>
</organism>
<dbReference type="GO" id="GO:0004844">
    <property type="term" value="F:uracil DNA N-glycosylase activity"/>
    <property type="evidence" value="ECO:0007669"/>
    <property type="project" value="UniProtKB-EC"/>
</dbReference>
<dbReference type="Pfam" id="PF03167">
    <property type="entry name" value="UDG"/>
    <property type="match status" value="1"/>
</dbReference>
<dbReference type="EMBL" id="CP060096">
    <property type="protein sequence ID" value="QSZ28426.1"/>
    <property type="molecule type" value="Genomic_DNA"/>
</dbReference>
<keyword evidence="14" id="KW-1185">Reference proteome</keyword>
<dbReference type="RefSeq" id="WP_284681112.1">
    <property type="nucleotide sequence ID" value="NZ_CP060096.1"/>
</dbReference>
<dbReference type="SMART" id="SM00987">
    <property type="entry name" value="UreE_C"/>
    <property type="match status" value="1"/>
</dbReference>
<dbReference type="AlphaFoldDB" id="A0A975AXU3"/>
<keyword evidence="6" id="KW-0479">Metal-binding</keyword>
<dbReference type="InterPro" id="IPR036895">
    <property type="entry name" value="Uracil-DNA_glycosylase-like_sf"/>
</dbReference>
<comment type="catalytic activity">
    <reaction evidence="1">
        <text>Hydrolyzes single-stranded DNA or mismatched double-stranded DNA and polynucleotides, releasing free uracil.</text>
        <dbReference type="EC" id="3.2.2.27"/>
    </reaction>
</comment>
<sequence length="191" mass="21523">MIVLCLKELWLECQNCNKCPLSKTRKNVVFGGGNLRSKIMFIGEGPGKEEDIQGRPFVGKAGQLLNKMLEAIGLNREDVYIANIVKCRPPNNRPPLQNEIEACIPYLRNQVAIIRPKIIVCLGATAAKAIIDKDFKITAMRGQWTERKGVKIIATYHPAALLRDPEKKKPAWEDFKEIKAQLDKLEDKNEG</sequence>
<dbReference type="SUPFAM" id="SSF52141">
    <property type="entry name" value="Uracil-DNA glycosylase-like"/>
    <property type="match status" value="1"/>
</dbReference>
<evidence type="ECO:0000256" key="10">
    <source>
        <dbReference type="ARBA" id="ARBA00023014"/>
    </source>
</evidence>
<name>A0A975AXU3_9THEO</name>
<protein>
    <recommendedName>
        <fullName evidence="4">Type-4 uracil-DNA glycosylase</fullName>
        <ecNumber evidence="3">3.2.2.27</ecNumber>
    </recommendedName>
</protein>
<evidence type="ECO:0000256" key="6">
    <source>
        <dbReference type="ARBA" id="ARBA00022723"/>
    </source>
</evidence>
<dbReference type="InterPro" id="IPR005122">
    <property type="entry name" value="Uracil-DNA_glycosylase-like"/>
</dbReference>
<evidence type="ECO:0000313" key="13">
    <source>
        <dbReference type="EMBL" id="QSZ28426.1"/>
    </source>
</evidence>
<keyword evidence="9" id="KW-0408">Iron</keyword>
<dbReference type="PANTHER" id="PTHR33693">
    <property type="entry name" value="TYPE-5 URACIL-DNA GLYCOSYLASE"/>
    <property type="match status" value="1"/>
</dbReference>
<reference evidence="13" key="1">
    <citation type="submission" date="2020-08" db="EMBL/GenBank/DDBJ databases">
        <title>Genomic insights into the carbon and energy metabolism of the first obligate autotrophic acetogenic bacterium Aceticella autotrophica gen. nov., sp. nov.</title>
        <authorList>
            <person name="Toshchakov S.V."/>
            <person name="Elcheninov A.G."/>
            <person name="Kublanov I.V."/>
            <person name="Frolov E.N."/>
            <person name="Lebedinsky A.V."/>
        </authorList>
    </citation>
    <scope>NUCLEOTIDE SEQUENCE</scope>
    <source>
        <strain evidence="13">3443-3Ac</strain>
    </source>
</reference>
<evidence type="ECO:0000256" key="9">
    <source>
        <dbReference type="ARBA" id="ARBA00023004"/>
    </source>
</evidence>
<accession>A0A975AXU3</accession>
<keyword evidence="7" id="KW-0227">DNA damage</keyword>
<dbReference type="InterPro" id="IPR051536">
    <property type="entry name" value="UDG_Type-4/5"/>
</dbReference>
<dbReference type="KEGG" id="aaut:ACETAC_09370"/>
<evidence type="ECO:0000256" key="11">
    <source>
        <dbReference type="ARBA" id="ARBA00023204"/>
    </source>
</evidence>
<proteinExistence type="inferred from homology"/>
<keyword evidence="5" id="KW-0004">4Fe-4S</keyword>
<evidence type="ECO:0000256" key="2">
    <source>
        <dbReference type="ARBA" id="ARBA00006521"/>
    </source>
</evidence>
<evidence type="ECO:0000256" key="1">
    <source>
        <dbReference type="ARBA" id="ARBA00001400"/>
    </source>
</evidence>
<keyword evidence="10" id="KW-0411">Iron-sulfur</keyword>
<dbReference type="PANTHER" id="PTHR33693:SF1">
    <property type="entry name" value="TYPE-4 URACIL-DNA GLYCOSYLASE"/>
    <property type="match status" value="1"/>
</dbReference>
<dbReference type="Gene3D" id="3.40.470.10">
    <property type="entry name" value="Uracil-DNA glycosylase-like domain"/>
    <property type="match status" value="1"/>
</dbReference>
<evidence type="ECO:0000259" key="12">
    <source>
        <dbReference type="SMART" id="SM00986"/>
    </source>
</evidence>
<dbReference type="GO" id="GO:0046872">
    <property type="term" value="F:metal ion binding"/>
    <property type="evidence" value="ECO:0007669"/>
    <property type="project" value="UniProtKB-KW"/>
</dbReference>
<dbReference type="GO" id="GO:0006281">
    <property type="term" value="P:DNA repair"/>
    <property type="evidence" value="ECO:0007669"/>
    <property type="project" value="UniProtKB-KW"/>
</dbReference>
<evidence type="ECO:0000313" key="14">
    <source>
        <dbReference type="Proteomes" id="UP000671913"/>
    </source>
</evidence>
<keyword evidence="11" id="KW-0234">DNA repair</keyword>
<evidence type="ECO:0000256" key="4">
    <source>
        <dbReference type="ARBA" id="ARBA00019403"/>
    </source>
</evidence>
<dbReference type="NCBIfam" id="TIGR00758">
    <property type="entry name" value="UDG_fam4"/>
    <property type="match status" value="1"/>
</dbReference>
<evidence type="ECO:0000256" key="8">
    <source>
        <dbReference type="ARBA" id="ARBA00022801"/>
    </source>
</evidence>
<comment type="similarity">
    <text evidence="2">Belongs to the uracil-DNA glycosylase (UDG) superfamily. Type 4 (UDGa) family.</text>
</comment>
<dbReference type="EC" id="3.2.2.27" evidence="3"/>
<evidence type="ECO:0000256" key="3">
    <source>
        <dbReference type="ARBA" id="ARBA00012030"/>
    </source>
</evidence>
<feature type="domain" description="Uracil-DNA glycosylase-like" evidence="12">
    <location>
        <begin position="30"/>
        <end position="176"/>
    </location>
</feature>